<dbReference type="InterPro" id="IPR010998">
    <property type="entry name" value="Integrase_recombinase_N"/>
</dbReference>
<dbReference type="Pfam" id="PF02899">
    <property type="entry name" value="Phage_int_SAM_1"/>
    <property type="match status" value="1"/>
</dbReference>
<evidence type="ECO:0000313" key="14">
    <source>
        <dbReference type="EMBL" id="KRL57212.1"/>
    </source>
</evidence>
<dbReference type="InterPro" id="IPR044068">
    <property type="entry name" value="CB"/>
</dbReference>
<dbReference type="SUPFAM" id="SSF56349">
    <property type="entry name" value="DNA breaking-rejoining enzymes"/>
    <property type="match status" value="1"/>
</dbReference>
<dbReference type="RefSeq" id="WP_017261887.1">
    <property type="nucleotide sequence ID" value="NZ_AUAW01000001.1"/>
</dbReference>
<evidence type="ECO:0000256" key="5">
    <source>
        <dbReference type="ARBA" id="ARBA00022829"/>
    </source>
</evidence>
<dbReference type="InterPro" id="IPR050090">
    <property type="entry name" value="Tyrosine_recombinase_XerCD"/>
</dbReference>
<accession>A0A0R1RKK2</accession>
<dbReference type="InterPro" id="IPR002104">
    <property type="entry name" value="Integrase_catalytic"/>
</dbReference>
<feature type="domain" description="Core-binding (CB)" evidence="13">
    <location>
        <begin position="12"/>
        <end position="99"/>
    </location>
</feature>
<evidence type="ECO:0000256" key="9">
    <source>
        <dbReference type="ARBA" id="ARBA00023306"/>
    </source>
</evidence>
<keyword evidence="4 10" id="KW-0132">Cell division</keyword>
<dbReference type="GO" id="GO:0051301">
    <property type="term" value="P:cell division"/>
    <property type="evidence" value="ECO:0007669"/>
    <property type="project" value="UniProtKB-UniRule"/>
</dbReference>
<evidence type="ECO:0000259" key="13">
    <source>
        <dbReference type="PROSITE" id="PS51900"/>
    </source>
</evidence>
<comment type="caution">
    <text evidence="14">The sequence shown here is derived from an EMBL/GenBank/DDBJ whole genome shotgun (WGS) entry which is preliminary data.</text>
</comment>
<keyword evidence="7 10" id="KW-0238">DNA-binding</keyword>
<dbReference type="Gene3D" id="1.10.443.10">
    <property type="entry name" value="Intergrase catalytic core"/>
    <property type="match status" value="1"/>
</dbReference>
<dbReference type="InterPro" id="IPR023009">
    <property type="entry name" value="Tyrosine_recombinase_XerC/XerD"/>
</dbReference>
<evidence type="ECO:0000256" key="6">
    <source>
        <dbReference type="ARBA" id="ARBA00022908"/>
    </source>
</evidence>
<keyword evidence="3 10" id="KW-0963">Cytoplasm</keyword>
<protein>
    <recommendedName>
        <fullName evidence="10 11">Tyrosine recombinase XerC</fullName>
    </recommendedName>
</protein>
<dbReference type="GO" id="GO:0006313">
    <property type="term" value="P:DNA transposition"/>
    <property type="evidence" value="ECO:0007669"/>
    <property type="project" value="UniProtKB-UniRule"/>
</dbReference>
<dbReference type="InterPro" id="IPR004107">
    <property type="entry name" value="Integrase_SAM-like_N"/>
</dbReference>
<dbReference type="AlphaFoldDB" id="A0A0R1RKK2"/>
<feature type="active site" evidence="10">
    <location>
        <position position="285"/>
    </location>
</feature>
<dbReference type="NCBIfam" id="TIGR02224">
    <property type="entry name" value="recomb_XerC"/>
    <property type="match status" value="1"/>
</dbReference>
<comment type="function">
    <text evidence="10">Site-specific tyrosine recombinase, which acts by catalyzing the cutting and rejoining of the recombining DNA molecules. The XerC-XerD complex is essential to convert dimers of the bacterial chromosome into monomers to permit their segregation at cell division. It also contributes to the segregational stability of plasmids.</text>
</comment>
<dbReference type="STRING" id="1114972.FD35_GL000220"/>
<dbReference type="GO" id="GO:0003677">
    <property type="term" value="F:DNA binding"/>
    <property type="evidence" value="ECO:0007669"/>
    <property type="project" value="UniProtKB-UniRule"/>
</dbReference>
<evidence type="ECO:0000256" key="8">
    <source>
        <dbReference type="ARBA" id="ARBA00023172"/>
    </source>
</evidence>
<reference evidence="14 15" key="1">
    <citation type="journal article" date="2015" name="Genome Announc.">
        <title>Expanding the biotechnology potential of lactobacilli through comparative genomics of 213 strains and associated genera.</title>
        <authorList>
            <person name="Sun Z."/>
            <person name="Harris H.M."/>
            <person name="McCann A."/>
            <person name="Guo C."/>
            <person name="Argimon S."/>
            <person name="Zhang W."/>
            <person name="Yang X."/>
            <person name="Jeffery I.B."/>
            <person name="Cooney J.C."/>
            <person name="Kagawa T.F."/>
            <person name="Liu W."/>
            <person name="Song Y."/>
            <person name="Salvetti E."/>
            <person name="Wrobel A."/>
            <person name="Rasinkangas P."/>
            <person name="Parkhill J."/>
            <person name="Rea M.C."/>
            <person name="O'Sullivan O."/>
            <person name="Ritari J."/>
            <person name="Douillard F.P."/>
            <person name="Paul Ross R."/>
            <person name="Yang R."/>
            <person name="Briner A.E."/>
            <person name="Felis G.E."/>
            <person name="de Vos W.M."/>
            <person name="Barrangou R."/>
            <person name="Klaenhammer T.R."/>
            <person name="Caufield P.W."/>
            <person name="Cui Y."/>
            <person name="Zhang H."/>
            <person name="O'Toole P.W."/>
        </authorList>
    </citation>
    <scope>NUCLEOTIDE SEQUENCE [LARGE SCALE GENOMIC DNA]</scope>
    <source>
        <strain evidence="14 15">DSM 15814</strain>
    </source>
</reference>
<proteinExistence type="inferred from homology"/>
<keyword evidence="15" id="KW-1185">Reference proteome</keyword>
<evidence type="ECO:0000256" key="2">
    <source>
        <dbReference type="ARBA" id="ARBA00006657"/>
    </source>
</evidence>
<evidence type="ECO:0000256" key="4">
    <source>
        <dbReference type="ARBA" id="ARBA00022618"/>
    </source>
</evidence>
<feature type="active site" evidence="10">
    <location>
        <position position="259"/>
    </location>
</feature>
<dbReference type="Proteomes" id="UP000051999">
    <property type="component" value="Unassembled WGS sequence"/>
</dbReference>
<gene>
    <name evidence="10" type="primary">xerC</name>
    <name evidence="14" type="ORF">FD35_GL000220</name>
</gene>
<keyword evidence="5 10" id="KW-0159">Chromosome partition</keyword>
<comment type="subcellular location">
    <subcellularLocation>
        <location evidence="1 10">Cytoplasm</location>
    </subcellularLocation>
</comment>
<feature type="active site" evidence="10">
    <location>
        <position position="162"/>
    </location>
</feature>
<dbReference type="InterPro" id="IPR013762">
    <property type="entry name" value="Integrase-like_cat_sf"/>
</dbReference>
<evidence type="ECO:0000256" key="7">
    <source>
        <dbReference type="ARBA" id="ARBA00023125"/>
    </source>
</evidence>
<dbReference type="NCBIfam" id="NF001399">
    <property type="entry name" value="PRK00283.1"/>
    <property type="match status" value="1"/>
</dbReference>
<dbReference type="GO" id="GO:0005737">
    <property type="term" value="C:cytoplasm"/>
    <property type="evidence" value="ECO:0007669"/>
    <property type="project" value="UniProtKB-SubCell"/>
</dbReference>
<feature type="active site" description="O-(3'-phospho-DNA)-tyrosine intermediate" evidence="10">
    <location>
        <position position="294"/>
    </location>
</feature>
<dbReference type="NCBIfam" id="NF040815">
    <property type="entry name" value="recomb_XerA_Arch"/>
    <property type="match status" value="1"/>
</dbReference>
<dbReference type="HAMAP" id="MF_01808">
    <property type="entry name" value="Recomb_XerC_XerD"/>
    <property type="match status" value="1"/>
</dbReference>
<dbReference type="Pfam" id="PF00589">
    <property type="entry name" value="Phage_integrase"/>
    <property type="match status" value="1"/>
</dbReference>
<evidence type="ECO:0000313" key="15">
    <source>
        <dbReference type="Proteomes" id="UP000051999"/>
    </source>
</evidence>
<organism evidence="14 15">
    <name type="scientific">Furfurilactobacillus rossiae DSM 15814</name>
    <dbReference type="NCBI Taxonomy" id="1114972"/>
    <lineage>
        <taxon>Bacteria</taxon>
        <taxon>Bacillati</taxon>
        <taxon>Bacillota</taxon>
        <taxon>Bacilli</taxon>
        <taxon>Lactobacillales</taxon>
        <taxon>Lactobacillaceae</taxon>
        <taxon>Furfurilactobacillus</taxon>
    </lineage>
</organism>
<feature type="domain" description="Tyr recombinase" evidence="12">
    <location>
        <begin position="120"/>
        <end position="307"/>
    </location>
</feature>
<dbReference type="GO" id="GO:0007059">
    <property type="term" value="P:chromosome segregation"/>
    <property type="evidence" value="ECO:0007669"/>
    <property type="project" value="UniProtKB-UniRule"/>
</dbReference>
<evidence type="ECO:0000259" key="12">
    <source>
        <dbReference type="PROSITE" id="PS51898"/>
    </source>
</evidence>
<keyword evidence="6 10" id="KW-0229">DNA integration</keyword>
<dbReference type="PATRIC" id="fig|1114972.6.peg.221"/>
<evidence type="ECO:0000256" key="10">
    <source>
        <dbReference type="HAMAP-Rule" id="MF_01808"/>
    </source>
</evidence>
<dbReference type="PROSITE" id="PS51898">
    <property type="entry name" value="TYR_RECOMBINASE"/>
    <property type="match status" value="1"/>
</dbReference>
<feature type="active site" evidence="10">
    <location>
        <position position="262"/>
    </location>
</feature>
<dbReference type="PROSITE" id="PS51900">
    <property type="entry name" value="CB"/>
    <property type="match status" value="1"/>
</dbReference>
<dbReference type="OrthoDB" id="9801717at2"/>
<feature type="active site" evidence="10">
    <location>
        <position position="186"/>
    </location>
</feature>
<dbReference type="Gene3D" id="1.10.150.130">
    <property type="match status" value="1"/>
</dbReference>
<dbReference type="PANTHER" id="PTHR30349">
    <property type="entry name" value="PHAGE INTEGRASE-RELATED"/>
    <property type="match status" value="1"/>
</dbReference>
<evidence type="ECO:0000256" key="3">
    <source>
        <dbReference type="ARBA" id="ARBA00022490"/>
    </source>
</evidence>
<dbReference type="InterPro" id="IPR011931">
    <property type="entry name" value="Recomb_XerC"/>
</dbReference>
<evidence type="ECO:0000256" key="11">
    <source>
        <dbReference type="NCBIfam" id="TIGR02224"/>
    </source>
</evidence>
<dbReference type="EMBL" id="AZFF01000001">
    <property type="protein sequence ID" value="KRL57212.1"/>
    <property type="molecule type" value="Genomic_DNA"/>
</dbReference>
<keyword evidence="9 10" id="KW-0131">Cell cycle</keyword>
<comment type="similarity">
    <text evidence="2 10">Belongs to the 'phage' integrase family. XerC subfamily.</text>
</comment>
<evidence type="ECO:0000256" key="1">
    <source>
        <dbReference type="ARBA" id="ARBA00004496"/>
    </source>
</evidence>
<dbReference type="InterPro" id="IPR011010">
    <property type="entry name" value="DNA_brk_join_enz"/>
</dbReference>
<dbReference type="eggNOG" id="COG4974">
    <property type="taxonomic scope" value="Bacteria"/>
</dbReference>
<dbReference type="GO" id="GO:0009037">
    <property type="term" value="F:tyrosine-based site-specific recombinase activity"/>
    <property type="evidence" value="ECO:0007669"/>
    <property type="project" value="UniProtKB-UniRule"/>
</dbReference>
<dbReference type="PANTHER" id="PTHR30349:SF77">
    <property type="entry name" value="TYROSINE RECOMBINASE XERC"/>
    <property type="match status" value="1"/>
</dbReference>
<keyword evidence="8 10" id="KW-0233">DNA recombination</keyword>
<sequence>MAEKDITSDQSQLETDWVQLFLTYLQVERRYAVNTVTAYQEDLQEFIQFMKDNGGLKSFTTIDHLDIRVYLSYLYDAHYSRTSTARKISSLRSFYGFLVKNDLVKDNPFVYVNLKKHPSTLPRFFYDKEIDELLKTASGDGSKPLQFRDRALIEMLYATGMRVSECAGLRYQDLDFSTHMILVHGKGDKERYVPFGRYASDALDAYEQQCRTPLMTKYHQQHDYVFINRYGHPLTSAGIEYALKQVMKQSSLTGDIHPHMLRHSFATQMLNGGADLRTVQELLGHSSLSTTQIYTHVTKENLQASYRNYFPRAVDHGRGGPDEPES</sequence>
<comment type="subunit">
    <text evidence="10">Forms a cyclic heterotetrameric complex composed of two molecules of XerC and two molecules of XerD.</text>
</comment>
<dbReference type="CDD" id="cd00798">
    <property type="entry name" value="INT_XerDC_C"/>
    <property type="match status" value="1"/>
</dbReference>
<name>A0A0R1RKK2_9LACO</name>